<evidence type="ECO:0000313" key="3">
    <source>
        <dbReference type="Proteomes" id="UP001465976"/>
    </source>
</evidence>
<feature type="compositionally biased region" description="Polar residues" evidence="1">
    <location>
        <begin position="68"/>
        <end position="78"/>
    </location>
</feature>
<evidence type="ECO:0000256" key="1">
    <source>
        <dbReference type="SAM" id="MobiDB-lite"/>
    </source>
</evidence>
<gene>
    <name evidence="2" type="ORF">V5O48_018532</name>
</gene>
<feature type="region of interest" description="Disordered" evidence="1">
    <location>
        <begin position="68"/>
        <end position="96"/>
    </location>
</feature>
<evidence type="ECO:0000313" key="2">
    <source>
        <dbReference type="EMBL" id="KAL0563535.1"/>
    </source>
</evidence>
<protein>
    <submittedName>
        <fullName evidence="2">Uncharacterized protein</fullName>
    </submittedName>
</protein>
<dbReference type="EMBL" id="JBAHYK010003410">
    <property type="protein sequence ID" value="KAL0563535.1"/>
    <property type="molecule type" value="Genomic_DNA"/>
</dbReference>
<dbReference type="Proteomes" id="UP001465976">
    <property type="component" value="Unassembled WGS sequence"/>
</dbReference>
<organism evidence="2 3">
    <name type="scientific">Marasmius crinis-equi</name>
    <dbReference type="NCBI Taxonomy" id="585013"/>
    <lineage>
        <taxon>Eukaryota</taxon>
        <taxon>Fungi</taxon>
        <taxon>Dikarya</taxon>
        <taxon>Basidiomycota</taxon>
        <taxon>Agaricomycotina</taxon>
        <taxon>Agaricomycetes</taxon>
        <taxon>Agaricomycetidae</taxon>
        <taxon>Agaricales</taxon>
        <taxon>Marasmiineae</taxon>
        <taxon>Marasmiaceae</taxon>
        <taxon>Marasmius</taxon>
    </lineage>
</organism>
<proteinExistence type="predicted"/>
<comment type="caution">
    <text evidence="2">The sequence shown here is derived from an EMBL/GenBank/DDBJ whole genome shotgun (WGS) entry which is preliminary data.</text>
</comment>
<name>A0ABR3EL10_9AGAR</name>
<feature type="compositionally biased region" description="Acidic residues" evidence="1">
    <location>
        <begin position="187"/>
        <end position="196"/>
    </location>
</feature>
<sequence length="220" mass="24703">MPSYVTATRPTVDETGLSISALYSSEKHGFDDVEVVWEPRMVDGSWKVYCKPCNNALFFAQGRNPYSISQHESSSTHQKNFEKHQRGNGSTSAPSRCYSPAVPFRDSWDIAATHLLQSFARRDSHREELPEITAPYYSSSSSRQPTSMPIWNFYDDDASFEPSAERSAVSDMVERVGQILEFGPDALDSDDEECEVPEAAFDRDPEDMQPSGTLNPFARP</sequence>
<reference evidence="2 3" key="1">
    <citation type="submission" date="2024-02" db="EMBL/GenBank/DDBJ databases">
        <title>A draft genome for the cacao thread blight pathogen Marasmius crinis-equi.</title>
        <authorList>
            <person name="Cohen S.P."/>
            <person name="Baruah I.K."/>
            <person name="Amoako-Attah I."/>
            <person name="Bukari Y."/>
            <person name="Meinhardt L.W."/>
            <person name="Bailey B.A."/>
        </authorList>
    </citation>
    <scope>NUCLEOTIDE SEQUENCE [LARGE SCALE GENOMIC DNA]</scope>
    <source>
        <strain evidence="2 3">GH-76</strain>
    </source>
</reference>
<keyword evidence="3" id="KW-1185">Reference proteome</keyword>
<accession>A0ABR3EL10</accession>
<feature type="region of interest" description="Disordered" evidence="1">
    <location>
        <begin position="184"/>
        <end position="220"/>
    </location>
</feature>